<dbReference type="VEuPathDB" id="FungiDB:Z519_06083"/>
<evidence type="ECO:0000313" key="4">
    <source>
        <dbReference type="EMBL" id="KIW93478.1"/>
    </source>
</evidence>
<evidence type="ECO:0000313" key="5">
    <source>
        <dbReference type="Proteomes" id="UP000053789"/>
    </source>
</evidence>
<evidence type="ECO:0000259" key="3">
    <source>
        <dbReference type="Pfam" id="PF05368"/>
    </source>
</evidence>
<sequence>MSKLIVVAGATGTQGGSVVDAFLAEPGWRVRALTRNANSTSAEQLRAKGVHEVVTASLDDISSLVRAFKGAHAIFSVTDFWGSYYDPATTPKATATGQPKNVWAGQNEERQGKNVFDAAAQTEGLERLIFSGLSNATKWSGGKYTHVYHFDSKARAAEYGQATYPDLWKKTSIIQVGFYLSNILTYPFMRPQKDADGVYSFSFSGATDTKLPLIAAEEDTGPFTRALAVSASAGKNLIAYRAWMSMDEYISILSQTLGVNARIKAPSPGGGAWGDIPEDLRDELTDNASYFAEFGYEGRDDPSLVHPKDLDVRVKLPSVEEWIKKNDWSAIFN</sequence>
<dbReference type="GO" id="GO:0005634">
    <property type="term" value="C:nucleus"/>
    <property type="evidence" value="ECO:0007669"/>
    <property type="project" value="TreeGrafter"/>
</dbReference>
<dbReference type="EMBL" id="KN846987">
    <property type="protein sequence ID" value="KIW93478.1"/>
    <property type="molecule type" value="Genomic_DNA"/>
</dbReference>
<dbReference type="Proteomes" id="UP000053789">
    <property type="component" value="Unassembled WGS sequence"/>
</dbReference>
<accession>A0A0D2HJN2</accession>
<proteinExistence type="inferred from homology"/>
<dbReference type="CDD" id="cd05251">
    <property type="entry name" value="NmrA_like_SDR_a"/>
    <property type="match status" value="1"/>
</dbReference>
<dbReference type="HOGENOM" id="CLU_007383_8_6_1"/>
<comment type="similarity">
    <text evidence="1">Belongs to the NmrA-type oxidoreductase family.</text>
</comment>
<evidence type="ECO:0000256" key="2">
    <source>
        <dbReference type="ARBA" id="ARBA00022857"/>
    </source>
</evidence>
<dbReference type="InterPro" id="IPR051164">
    <property type="entry name" value="NmrA-like_oxidored"/>
</dbReference>
<dbReference type="AlphaFoldDB" id="A0A0D2HJN2"/>
<feature type="domain" description="NmrA-like" evidence="3">
    <location>
        <begin position="1"/>
        <end position="310"/>
    </location>
</feature>
<dbReference type="PANTHER" id="PTHR42748:SF26">
    <property type="entry name" value="NMRA-LIKE DOMAIN-CONTAINING PROTEIN"/>
    <property type="match status" value="1"/>
</dbReference>
<dbReference type="Gene3D" id="3.90.25.10">
    <property type="entry name" value="UDP-galactose 4-epimerase, domain 1"/>
    <property type="match status" value="1"/>
</dbReference>
<protein>
    <recommendedName>
        <fullName evidence="3">NmrA-like domain-containing protein</fullName>
    </recommendedName>
</protein>
<dbReference type="InterPro" id="IPR036291">
    <property type="entry name" value="NAD(P)-bd_dom_sf"/>
</dbReference>
<evidence type="ECO:0000256" key="1">
    <source>
        <dbReference type="ARBA" id="ARBA00006328"/>
    </source>
</evidence>
<dbReference type="RefSeq" id="XP_016620147.1">
    <property type="nucleotide sequence ID" value="XM_016763823.1"/>
</dbReference>
<dbReference type="OrthoDB" id="3358371at2759"/>
<keyword evidence="5" id="KW-1185">Reference proteome</keyword>
<gene>
    <name evidence="4" type="ORF">Z519_06083</name>
</gene>
<organism evidence="4 5">
    <name type="scientific">Cladophialophora bantiana (strain ATCC 10958 / CBS 173.52 / CDC B-1940 / NIH 8579)</name>
    <name type="common">Xylohypha bantiana</name>
    <dbReference type="NCBI Taxonomy" id="1442370"/>
    <lineage>
        <taxon>Eukaryota</taxon>
        <taxon>Fungi</taxon>
        <taxon>Dikarya</taxon>
        <taxon>Ascomycota</taxon>
        <taxon>Pezizomycotina</taxon>
        <taxon>Eurotiomycetes</taxon>
        <taxon>Chaetothyriomycetidae</taxon>
        <taxon>Chaetothyriales</taxon>
        <taxon>Herpotrichiellaceae</taxon>
        <taxon>Cladophialophora</taxon>
    </lineage>
</organism>
<dbReference type="Pfam" id="PF05368">
    <property type="entry name" value="NmrA"/>
    <property type="match status" value="1"/>
</dbReference>
<dbReference type="InterPro" id="IPR008030">
    <property type="entry name" value="NmrA-like"/>
</dbReference>
<dbReference type="GeneID" id="27699011"/>
<dbReference type="PANTHER" id="PTHR42748">
    <property type="entry name" value="NITROGEN METABOLITE REPRESSION PROTEIN NMRA FAMILY MEMBER"/>
    <property type="match status" value="1"/>
</dbReference>
<keyword evidence="2" id="KW-0521">NADP</keyword>
<name>A0A0D2HJN2_CLAB1</name>
<reference evidence="4" key="1">
    <citation type="submission" date="2015-01" db="EMBL/GenBank/DDBJ databases">
        <title>The Genome Sequence of Cladophialophora bantiana CBS 173.52.</title>
        <authorList>
            <consortium name="The Broad Institute Genomics Platform"/>
            <person name="Cuomo C."/>
            <person name="de Hoog S."/>
            <person name="Gorbushina A."/>
            <person name="Stielow B."/>
            <person name="Teixiera M."/>
            <person name="Abouelleil A."/>
            <person name="Chapman S.B."/>
            <person name="Priest M."/>
            <person name="Young S.K."/>
            <person name="Wortman J."/>
            <person name="Nusbaum C."/>
            <person name="Birren B."/>
        </authorList>
    </citation>
    <scope>NUCLEOTIDE SEQUENCE [LARGE SCALE GENOMIC DNA]</scope>
    <source>
        <strain evidence="4">CBS 173.52</strain>
    </source>
</reference>
<dbReference type="Gene3D" id="3.40.50.720">
    <property type="entry name" value="NAD(P)-binding Rossmann-like Domain"/>
    <property type="match status" value="1"/>
</dbReference>
<dbReference type="SUPFAM" id="SSF51735">
    <property type="entry name" value="NAD(P)-binding Rossmann-fold domains"/>
    <property type="match status" value="1"/>
</dbReference>